<dbReference type="AlphaFoldDB" id="A0A2Z5G606"/>
<proteinExistence type="predicted"/>
<dbReference type="Proteomes" id="UP000253606">
    <property type="component" value="Chromosome"/>
</dbReference>
<accession>A0A2Z5G606</accession>
<gene>
    <name evidence="1" type="ORF">ACPOL_4718</name>
</gene>
<reference evidence="1 2" key="1">
    <citation type="journal article" date="2018" name="Front. Microbiol.">
        <title>Hydrolytic Capabilities as a Key to Environmental Success: Chitinolytic and Cellulolytic Acidobacteria From Acidic Sub-arctic Soils and Boreal Peatlands.</title>
        <authorList>
            <person name="Belova S.E."/>
            <person name="Ravin N.V."/>
            <person name="Pankratov T.A."/>
            <person name="Rakitin A.L."/>
            <person name="Ivanova A.A."/>
            <person name="Beletsky A.V."/>
            <person name="Mardanov A.V."/>
            <person name="Sinninghe Damste J.S."/>
            <person name="Dedysh S.N."/>
        </authorList>
    </citation>
    <scope>NUCLEOTIDE SEQUENCE [LARGE SCALE GENOMIC DNA]</scope>
    <source>
        <strain evidence="1 2">SBC82</strain>
    </source>
</reference>
<dbReference type="EMBL" id="CP030840">
    <property type="protein sequence ID" value="AXC13986.1"/>
    <property type="molecule type" value="Genomic_DNA"/>
</dbReference>
<organism evidence="1 2">
    <name type="scientific">Acidisarcina polymorpha</name>
    <dbReference type="NCBI Taxonomy" id="2211140"/>
    <lineage>
        <taxon>Bacteria</taxon>
        <taxon>Pseudomonadati</taxon>
        <taxon>Acidobacteriota</taxon>
        <taxon>Terriglobia</taxon>
        <taxon>Terriglobales</taxon>
        <taxon>Acidobacteriaceae</taxon>
        <taxon>Acidisarcina</taxon>
    </lineage>
</organism>
<sequence length="67" mass="7508">MPRLSIFSPAERETLLALPDFGFALFTTPHHKHAVQEPTRTAMQTDKGVVLVSSLIEKVRQHVILLS</sequence>
<name>A0A2Z5G606_9BACT</name>
<protein>
    <submittedName>
        <fullName evidence="1">Uncharacterized protein</fullName>
    </submittedName>
</protein>
<evidence type="ECO:0000313" key="2">
    <source>
        <dbReference type="Proteomes" id="UP000253606"/>
    </source>
</evidence>
<evidence type="ECO:0000313" key="1">
    <source>
        <dbReference type="EMBL" id="AXC13986.1"/>
    </source>
</evidence>
<keyword evidence="2" id="KW-1185">Reference proteome</keyword>
<dbReference type="KEGG" id="abas:ACPOL_4718"/>
<dbReference type="RefSeq" id="WP_114208864.1">
    <property type="nucleotide sequence ID" value="NZ_CP030840.1"/>
</dbReference>